<name>A0ABY7KTT9_9ACTN</name>
<feature type="signal peptide" evidence="1">
    <location>
        <begin position="1"/>
        <end position="36"/>
    </location>
</feature>
<feature type="chain" id="PRO_5046094155" evidence="1">
    <location>
        <begin position="37"/>
        <end position="105"/>
    </location>
</feature>
<accession>A0ABY7KTT9</accession>
<keyword evidence="1" id="KW-0732">Signal</keyword>
<evidence type="ECO:0000313" key="2">
    <source>
        <dbReference type="EMBL" id="WAZ26512.1"/>
    </source>
</evidence>
<dbReference type="Proteomes" id="UP001164439">
    <property type="component" value="Chromosome"/>
</dbReference>
<gene>
    <name evidence="2" type="ORF">STRCI_008095</name>
</gene>
<reference evidence="2" key="1">
    <citation type="submission" date="2022-12" db="EMBL/GenBank/DDBJ databases">
        <authorList>
            <person name="Ruckert C."/>
            <person name="Busche T."/>
            <person name="Kalinowski J."/>
            <person name="Wittmann C."/>
        </authorList>
    </citation>
    <scope>NUCLEOTIDE SEQUENCE</scope>
    <source>
        <strain evidence="2">DSM 40467</strain>
    </source>
</reference>
<proteinExistence type="predicted"/>
<evidence type="ECO:0000256" key="1">
    <source>
        <dbReference type="SAM" id="SignalP"/>
    </source>
</evidence>
<organism evidence="2 3">
    <name type="scientific">Streptomyces cinnabarinus</name>
    <dbReference type="NCBI Taxonomy" id="67287"/>
    <lineage>
        <taxon>Bacteria</taxon>
        <taxon>Bacillati</taxon>
        <taxon>Actinomycetota</taxon>
        <taxon>Actinomycetes</taxon>
        <taxon>Kitasatosporales</taxon>
        <taxon>Streptomycetaceae</taxon>
        <taxon>Streptomyces</taxon>
    </lineage>
</organism>
<evidence type="ECO:0000313" key="3">
    <source>
        <dbReference type="Proteomes" id="UP001164439"/>
    </source>
</evidence>
<protein>
    <submittedName>
        <fullName evidence="2">Uncharacterized protein</fullName>
    </submittedName>
</protein>
<dbReference type="RefSeq" id="WP_269663997.1">
    <property type="nucleotide sequence ID" value="NZ_CP114413.1"/>
</dbReference>
<dbReference type="EMBL" id="CP114413">
    <property type="protein sequence ID" value="WAZ26512.1"/>
    <property type="molecule type" value="Genomic_DNA"/>
</dbReference>
<sequence>MEKYLMKNRARKSLAGLSMGAAALAVVAVAATPAAAAVHSLDWHVKKSTSYCASLYDGTSIGAMKKAACDSQVMSTQMMVTQQAIQTAMGTAEIASKANWPGPGH</sequence>
<keyword evidence="3" id="KW-1185">Reference proteome</keyword>